<dbReference type="RefSeq" id="WP_184115504.1">
    <property type="nucleotide sequence ID" value="NZ_BNAJ01000014.1"/>
</dbReference>
<reference evidence="5" key="2">
    <citation type="journal article" date="2019" name="Int. J. Syst. Evol. Microbiol.">
        <title>The Global Catalogue of Microorganisms (GCM) 10K type strain sequencing project: providing services to taxonomists for standard genome sequencing and annotation.</title>
        <authorList>
            <consortium name="The Broad Institute Genomics Platform"/>
            <consortium name="The Broad Institute Genome Sequencing Center for Infectious Disease"/>
            <person name="Wu L."/>
            <person name="Ma J."/>
        </authorList>
    </citation>
    <scope>NUCLEOTIDE SEQUENCE [LARGE SCALE GENOMIC DNA]</scope>
    <source>
        <strain evidence="5">CGMCC 1.18437</strain>
    </source>
</reference>
<reference evidence="2" key="1">
    <citation type="journal article" date="2014" name="Int. J. Syst. Evol. Microbiol.">
        <title>Complete genome of a new Firmicutes species belonging to the dominant human colonic microbiota ('Ruminococcus bicirculans') reveals two chromosomes and a selective capacity to utilize plant glucans.</title>
        <authorList>
            <consortium name="NISC Comparative Sequencing Program"/>
            <person name="Wegmann U."/>
            <person name="Louis P."/>
            <person name="Goesmann A."/>
            <person name="Henrissat B."/>
            <person name="Duncan S.H."/>
            <person name="Flint H.J."/>
        </authorList>
    </citation>
    <scope>NUCLEOTIDE SEQUENCE</scope>
    <source>
        <strain evidence="2">CGMCC 1.18437</strain>
    </source>
</reference>
<dbReference type="EMBL" id="JACHFK010000015">
    <property type="protein sequence ID" value="MBB5378755.1"/>
    <property type="molecule type" value="Genomic_DNA"/>
</dbReference>
<evidence type="ECO:0000313" key="3">
    <source>
        <dbReference type="EMBL" id="MBB5378755.1"/>
    </source>
</evidence>
<evidence type="ECO:0000313" key="4">
    <source>
        <dbReference type="Proteomes" id="UP000539473"/>
    </source>
</evidence>
<evidence type="ECO:0000313" key="5">
    <source>
        <dbReference type="Proteomes" id="UP000619376"/>
    </source>
</evidence>
<dbReference type="EMBL" id="BNAJ01000014">
    <property type="protein sequence ID" value="GHF60216.1"/>
    <property type="molecule type" value="Genomic_DNA"/>
</dbReference>
<keyword evidence="1" id="KW-0472">Membrane</keyword>
<feature type="transmembrane region" description="Helical" evidence="1">
    <location>
        <begin position="46"/>
        <end position="64"/>
    </location>
</feature>
<comment type="caution">
    <text evidence="3">The sequence shown here is derived from an EMBL/GenBank/DDBJ whole genome shotgun (WGS) entry which is preliminary data.</text>
</comment>
<evidence type="ECO:0000256" key="1">
    <source>
        <dbReference type="SAM" id="Phobius"/>
    </source>
</evidence>
<name>A0A7W8NSB1_9DEIO</name>
<keyword evidence="1" id="KW-1133">Transmembrane helix</keyword>
<accession>A0A7W8NSB1</accession>
<sequence length="147" mass="15664">MMMQSKKANFSRLVVGMQVRSLGDVSARLVMRGVMGVQDARARTQYLFTAAFMVMFGLIDHAVAQTLTGSGSNRPDEIIAGAVCGANGWLTWFTSLKFLVVILVGGLIGFFIGRAVGKRDNDGIVGVIIAILGLGAIRLLVKVVTTC</sequence>
<feature type="transmembrane region" description="Helical" evidence="1">
    <location>
        <begin position="123"/>
        <end position="141"/>
    </location>
</feature>
<dbReference type="AlphaFoldDB" id="A0A7W8NSB1"/>
<feature type="transmembrane region" description="Helical" evidence="1">
    <location>
        <begin position="98"/>
        <end position="116"/>
    </location>
</feature>
<dbReference type="Proteomes" id="UP000619376">
    <property type="component" value="Unassembled WGS sequence"/>
</dbReference>
<gene>
    <name evidence="2" type="ORF">GCM10017781_40450</name>
    <name evidence="3" type="ORF">HNQ07_004262</name>
</gene>
<reference evidence="2" key="4">
    <citation type="submission" date="2024-05" db="EMBL/GenBank/DDBJ databases">
        <authorList>
            <person name="Sun Q."/>
            <person name="Zhou Y."/>
        </authorList>
    </citation>
    <scope>NUCLEOTIDE SEQUENCE</scope>
    <source>
        <strain evidence="2">CGMCC 1.18437</strain>
    </source>
</reference>
<organism evidence="3 4">
    <name type="scientific">Deinococcus metalli</name>
    <dbReference type="NCBI Taxonomy" id="1141878"/>
    <lineage>
        <taxon>Bacteria</taxon>
        <taxon>Thermotogati</taxon>
        <taxon>Deinococcota</taxon>
        <taxon>Deinococci</taxon>
        <taxon>Deinococcales</taxon>
        <taxon>Deinococcaceae</taxon>
        <taxon>Deinococcus</taxon>
    </lineage>
</organism>
<proteinExistence type="predicted"/>
<protein>
    <submittedName>
        <fullName evidence="3">Uncharacterized protein</fullName>
    </submittedName>
</protein>
<reference evidence="3 4" key="3">
    <citation type="submission" date="2020-08" db="EMBL/GenBank/DDBJ databases">
        <title>Genomic Encyclopedia of Type Strains, Phase IV (KMG-IV): sequencing the most valuable type-strain genomes for metagenomic binning, comparative biology and taxonomic classification.</title>
        <authorList>
            <person name="Goeker M."/>
        </authorList>
    </citation>
    <scope>NUCLEOTIDE SEQUENCE [LARGE SCALE GENOMIC DNA]</scope>
    <source>
        <strain evidence="3 4">DSM 27521</strain>
    </source>
</reference>
<keyword evidence="5" id="KW-1185">Reference proteome</keyword>
<evidence type="ECO:0000313" key="2">
    <source>
        <dbReference type="EMBL" id="GHF60216.1"/>
    </source>
</evidence>
<keyword evidence="1" id="KW-0812">Transmembrane</keyword>
<dbReference type="Proteomes" id="UP000539473">
    <property type="component" value="Unassembled WGS sequence"/>
</dbReference>